<name>A0A6B0U5A5_IXORI</name>
<dbReference type="EMBL" id="GIFC01004745">
    <property type="protein sequence ID" value="MXU86828.1"/>
    <property type="molecule type" value="Transcribed_RNA"/>
</dbReference>
<reference evidence="1" key="1">
    <citation type="submission" date="2019-12" db="EMBL/GenBank/DDBJ databases">
        <title>An insight into the sialome of adult female Ixodes ricinus ticks feeding for 6 days.</title>
        <authorList>
            <person name="Perner J."/>
            <person name="Ribeiro J.M.C."/>
        </authorList>
    </citation>
    <scope>NUCLEOTIDE SEQUENCE</scope>
    <source>
        <strain evidence="1">Semi-engorged</strain>
        <tissue evidence="1">Salivary glands</tissue>
    </source>
</reference>
<accession>A0A6B0U5A5</accession>
<evidence type="ECO:0000313" key="1">
    <source>
        <dbReference type="EMBL" id="MXU86828.1"/>
    </source>
</evidence>
<organism evidence="1">
    <name type="scientific">Ixodes ricinus</name>
    <name type="common">Common tick</name>
    <name type="synonym">Acarus ricinus</name>
    <dbReference type="NCBI Taxonomy" id="34613"/>
    <lineage>
        <taxon>Eukaryota</taxon>
        <taxon>Metazoa</taxon>
        <taxon>Ecdysozoa</taxon>
        <taxon>Arthropoda</taxon>
        <taxon>Chelicerata</taxon>
        <taxon>Arachnida</taxon>
        <taxon>Acari</taxon>
        <taxon>Parasitiformes</taxon>
        <taxon>Ixodida</taxon>
        <taxon>Ixodoidea</taxon>
        <taxon>Ixodidae</taxon>
        <taxon>Ixodinae</taxon>
        <taxon>Ixodes</taxon>
    </lineage>
</organism>
<proteinExistence type="predicted"/>
<sequence length="93" mass="10526">MIRRNSVHSCFRGRGPLKACSSSLLAFPTPAFPAWVPLRSICKQQVPGANTAVVRVHLSCLRHLVVNYSFYGLCRTSIWRHSWRDNEVGTPFI</sequence>
<protein>
    <submittedName>
        <fullName evidence="1">Uncharacterized protein</fullName>
    </submittedName>
</protein>
<dbReference type="AlphaFoldDB" id="A0A6B0U5A5"/>